<feature type="domain" description="DUF11" evidence="2">
    <location>
        <begin position="484"/>
        <end position="589"/>
    </location>
</feature>
<dbReference type="Proteomes" id="UP001236507">
    <property type="component" value="Unassembled WGS sequence"/>
</dbReference>
<dbReference type="InterPro" id="IPR013783">
    <property type="entry name" value="Ig-like_fold"/>
</dbReference>
<reference evidence="3 4" key="1">
    <citation type="submission" date="2023-05" db="EMBL/GenBank/DDBJ databases">
        <title>Novel species of genus Flectobacillus isolated from stream in China.</title>
        <authorList>
            <person name="Lu H."/>
        </authorList>
    </citation>
    <scope>NUCLEOTIDE SEQUENCE [LARGE SCALE GENOMIC DNA]</scope>
    <source>
        <strain evidence="3 4">KCTC 42575</strain>
    </source>
</reference>
<evidence type="ECO:0000259" key="2">
    <source>
        <dbReference type="Pfam" id="PF01345"/>
    </source>
</evidence>
<dbReference type="InterPro" id="IPR001434">
    <property type="entry name" value="OmcB-like_DUF11"/>
</dbReference>
<dbReference type="PANTHER" id="PTHR34819">
    <property type="entry name" value="LARGE CYSTEINE-RICH PERIPLASMIC PROTEIN OMCB"/>
    <property type="match status" value="1"/>
</dbReference>
<feature type="domain" description="DUF11" evidence="2">
    <location>
        <begin position="862"/>
        <end position="977"/>
    </location>
</feature>
<dbReference type="Pfam" id="PF01345">
    <property type="entry name" value="DUF11"/>
    <property type="match status" value="6"/>
</dbReference>
<feature type="domain" description="DUF11" evidence="2">
    <location>
        <begin position="621"/>
        <end position="721"/>
    </location>
</feature>
<dbReference type="PANTHER" id="PTHR34819:SF3">
    <property type="entry name" value="CELL SURFACE PROTEIN"/>
    <property type="match status" value="1"/>
</dbReference>
<dbReference type="InterPro" id="IPR047589">
    <property type="entry name" value="DUF11_rpt"/>
</dbReference>
<evidence type="ECO:0000313" key="3">
    <source>
        <dbReference type="EMBL" id="MDI9860795.1"/>
    </source>
</evidence>
<keyword evidence="4" id="KW-1185">Reference proteome</keyword>
<organism evidence="3 4">
    <name type="scientific">Flectobacillus roseus</name>
    <dbReference type="NCBI Taxonomy" id="502259"/>
    <lineage>
        <taxon>Bacteria</taxon>
        <taxon>Pseudomonadati</taxon>
        <taxon>Bacteroidota</taxon>
        <taxon>Cytophagia</taxon>
        <taxon>Cytophagales</taxon>
        <taxon>Flectobacillaceae</taxon>
        <taxon>Flectobacillus</taxon>
    </lineage>
</organism>
<protein>
    <recommendedName>
        <fullName evidence="2">DUF11 domain-containing protein</fullName>
    </recommendedName>
</protein>
<dbReference type="NCBIfam" id="TIGR01451">
    <property type="entry name" value="B_ant_repeat"/>
    <property type="match status" value="6"/>
</dbReference>
<name>A0ABT6YB57_9BACT</name>
<feature type="compositionally biased region" description="Polar residues" evidence="1">
    <location>
        <begin position="460"/>
        <end position="476"/>
    </location>
</feature>
<feature type="region of interest" description="Disordered" evidence="1">
    <location>
        <begin position="456"/>
        <end position="476"/>
    </location>
</feature>
<dbReference type="RefSeq" id="WP_283345398.1">
    <property type="nucleotide sequence ID" value="NZ_JASHIF010000012.1"/>
</dbReference>
<dbReference type="Gene3D" id="2.60.40.10">
    <property type="entry name" value="Immunoglobulins"/>
    <property type="match status" value="1"/>
</dbReference>
<feature type="domain" description="DUF11" evidence="2">
    <location>
        <begin position="734"/>
        <end position="843"/>
    </location>
</feature>
<evidence type="ECO:0000313" key="4">
    <source>
        <dbReference type="Proteomes" id="UP001236507"/>
    </source>
</evidence>
<dbReference type="EMBL" id="JASHIF010000012">
    <property type="protein sequence ID" value="MDI9860795.1"/>
    <property type="molecule type" value="Genomic_DNA"/>
</dbReference>
<evidence type="ECO:0000256" key="1">
    <source>
        <dbReference type="SAM" id="MobiDB-lite"/>
    </source>
</evidence>
<gene>
    <name evidence="3" type="ORF">QM524_16380</name>
</gene>
<feature type="compositionally biased region" description="Polar residues" evidence="1">
    <location>
        <begin position="588"/>
        <end position="602"/>
    </location>
</feature>
<sequence>MMTYIIQEKVLGFFQRYGKSLGVAFLMLMLWESSYGQACNYKSGTVTMSLSGQTTGSNVSSQLVLTNSSGVIQYVSPVNVMSIANVSANTYQAVAVTYNNSVSPNLTVGGDINLVSSCSKTVAVPISICDCNNATGVFTVGQTGKTALPGQTDVYVLTDGKGRILSISNSPSFSNNGNGVYNVYGVSYTGTVSGLTVGGTINGVSGTCVDITNAVGYVVCVPELAIVKSGPSVAEKGTNYNYTLTVSNSGTTSTFGTTVVSDTLATGLSFVSGSGTGWSCSSSTIAGGRVLVSCTTTTGIAAGGSSSLNLTVVSSVTGTVVNKAWVSGGGDIVAKRPSNPVTTVINEPAKPNLVIAKAGPSSVTVGSNFDYTLTVSNNGTAGTSGTITVTDNLPTGIAFVGSSSTGSVWSCSASGQLVTCTSNASIIVNANSNIILTVQAVSAANSPAINTAYVSGGGDPSTTPKPSNPVTTTINPTPKPSISIVKSGPVTATVGTNYNYTLTVNNTGNAATSGTITVTDVLATNLQYVGFSGAGWSCSAVGQTVTCMTSNVVAVNGSNVLTLTVKALDAASGSSVVNTASVIGGGDPSTTPKPSNPVTTDITPAPKPNSLISKSGPVTGIVNTNYDYTLVVTNSGTASTAGVVTVTDNLPTGLQFVSGGGNGWSCSATGQLVTCTNSGVIAVSGSSSMSLTVKPTQAGTYTNVGSVVGGGDTSTETSNSVTTVITNPPTPNLVVVKSGPSTATVGTNFNYTLTVNNTGLAASTGTITVTDNLPSELSYVTFSGSGLTCSAVGQAVTCTTTASIAANGSSTIVLTVNPTTAPASGLPVKNTAYVTGGGDPVTTPKPSNEVPTTINALPQANLTITKSAPVVATVGTNFAYSFNIANGGTGATTGTITVTDNLPIGLQFVSGPSTGGFTCSAVGQVVTCSNNGSTQIPAGQSVSLSINVKANFSGVFKNTAVVSSNGGTPKTSNETTTTVNCPTDINPGVLGF</sequence>
<feature type="region of interest" description="Disordered" evidence="1">
    <location>
        <begin position="583"/>
        <end position="608"/>
    </location>
</feature>
<dbReference type="Gene3D" id="2.60.40.740">
    <property type="match status" value="3"/>
</dbReference>
<feature type="domain" description="DUF11" evidence="2">
    <location>
        <begin position="224"/>
        <end position="328"/>
    </location>
</feature>
<comment type="caution">
    <text evidence="3">The sequence shown here is derived from an EMBL/GenBank/DDBJ whole genome shotgun (WGS) entry which is preliminary data.</text>
</comment>
<feature type="domain" description="DUF11" evidence="2">
    <location>
        <begin position="356"/>
        <end position="462"/>
    </location>
</feature>
<accession>A0ABT6YB57</accession>
<proteinExistence type="predicted"/>
<dbReference type="InterPro" id="IPR051172">
    <property type="entry name" value="Chlamydia_OmcB"/>
</dbReference>